<proteinExistence type="predicted"/>
<feature type="domain" description="Protein-glutamine gamma-glutamyltransferase-like C-terminal" evidence="2">
    <location>
        <begin position="126"/>
        <end position="195"/>
    </location>
</feature>
<evidence type="ECO:0000313" key="3">
    <source>
        <dbReference type="EMBL" id="OKH15665.1"/>
    </source>
</evidence>
<dbReference type="Proteomes" id="UP000186391">
    <property type="component" value="Unassembled WGS sequence"/>
</dbReference>
<accession>A0A1U7H3L9</accession>
<evidence type="ECO:0000313" key="4">
    <source>
        <dbReference type="Proteomes" id="UP000186391"/>
    </source>
</evidence>
<dbReference type="InterPro" id="IPR025403">
    <property type="entry name" value="TgpA-like_C"/>
</dbReference>
<organism evidence="3 4">
    <name type="scientific">Fischerella major NIES-592</name>
    <dbReference type="NCBI Taxonomy" id="210994"/>
    <lineage>
        <taxon>Bacteria</taxon>
        <taxon>Bacillati</taxon>
        <taxon>Cyanobacteriota</taxon>
        <taxon>Cyanophyceae</taxon>
        <taxon>Nostocales</taxon>
        <taxon>Hapalosiphonaceae</taxon>
        <taxon>Fischerella</taxon>
    </lineage>
</organism>
<dbReference type="Pfam" id="PF13559">
    <property type="entry name" value="DUF4129"/>
    <property type="match status" value="1"/>
</dbReference>
<dbReference type="RefSeq" id="WP_073555213.1">
    <property type="nucleotide sequence ID" value="NZ_MRCA01000002.1"/>
</dbReference>
<comment type="caution">
    <text evidence="3">The sequence shown here is derived from an EMBL/GenBank/DDBJ whole genome shotgun (WGS) entry which is preliminary data.</text>
</comment>
<keyword evidence="1" id="KW-1133">Transmembrane helix</keyword>
<reference evidence="3 4" key="1">
    <citation type="submission" date="2016-11" db="EMBL/GenBank/DDBJ databases">
        <title>Draft Genome Sequences of Nine Cyanobacterial Strains from Diverse Habitats.</title>
        <authorList>
            <person name="Zhu T."/>
            <person name="Hou S."/>
            <person name="Lu X."/>
            <person name="Hess W.R."/>
        </authorList>
    </citation>
    <scope>NUCLEOTIDE SEQUENCE [LARGE SCALE GENOMIC DNA]</scope>
    <source>
        <strain evidence="3 4">NIES-592</strain>
    </source>
</reference>
<evidence type="ECO:0000259" key="2">
    <source>
        <dbReference type="Pfam" id="PF13559"/>
    </source>
</evidence>
<gene>
    <name evidence="3" type="ORF">NIES592_06190</name>
</gene>
<name>A0A1U7H3L9_9CYAN</name>
<dbReference type="AlphaFoldDB" id="A0A1U7H3L9"/>
<keyword evidence="1" id="KW-0812">Transmembrane</keyword>
<keyword evidence="1" id="KW-0472">Membrane</keyword>
<dbReference type="OrthoDB" id="462387at2"/>
<feature type="transmembrane region" description="Helical" evidence="1">
    <location>
        <begin position="48"/>
        <end position="73"/>
    </location>
</feature>
<keyword evidence="4" id="KW-1185">Reference proteome</keyword>
<sequence>MTTEFEKTSLGWQSSQFQQQIGEWLEYQWSRLHPTLPELPSGWSIDSWFISLLKFLLWLGVGVFVVWLVWWLWREFSPYLYSRLAGVKGSDSASQTANIELSAAKLLMRSQEFYRQGNYRDACRYLYLAMLQHLHEKGILPHKKSRTDGEYLQLLRLSCPQIQPYETLITTHEQLCFSDAEMLAENYEHCQQAYREIFQE</sequence>
<protein>
    <recommendedName>
        <fullName evidence="2">Protein-glutamine gamma-glutamyltransferase-like C-terminal domain-containing protein</fullName>
    </recommendedName>
</protein>
<evidence type="ECO:0000256" key="1">
    <source>
        <dbReference type="SAM" id="Phobius"/>
    </source>
</evidence>
<dbReference type="EMBL" id="MRCA01000002">
    <property type="protein sequence ID" value="OKH15665.1"/>
    <property type="molecule type" value="Genomic_DNA"/>
</dbReference>